<dbReference type="AlphaFoldDB" id="A0A7W2HGT6"/>
<accession>A0A7W2HGT6</accession>
<dbReference type="RefSeq" id="WP_181864832.1">
    <property type="nucleotide sequence ID" value="NZ_JACEQY010000017.1"/>
</dbReference>
<protein>
    <submittedName>
        <fullName evidence="1">Uncharacterized protein</fullName>
    </submittedName>
</protein>
<proteinExistence type="predicted"/>
<comment type="caution">
    <text evidence="1">The sequence shown here is derived from an EMBL/GenBank/DDBJ whole genome shotgun (WGS) entry which is preliminary data.</text>
</comment>
<gene>
    <name evidence="1" type="ORF">H1V43_17190</name>
</gene>
<dbReference type="EMBL" id="JACEQY010000017">
    <property type="protein sequence ID" value="MBA4863084.1"/>
    <property type="molecule type" value="Genomic_DNA"/>
</dbReference>
<evidence type="ECO:0000313" key="1">
    <source>
        <dbReference type="EMBL" id="MBA4863084.1"/>
    </source>
</evidence>
<sequence length="109" mass="11439">MRGPMYRNEMVGYLSMVRALDGNNVEFSVEHTLGTARAPSAVPCPVPACLARLLSSPLPTSVVRIVSIRPVPAAFPGRRVARIVAGHPTGSSATAGYAGISGLRRQLGQ</sequence>
<evidence type="ECO:0000313" key="2">
    <source>
        <dbReference type="Proteomes" id="UP000586976"/>
    </source>
</evidence>
<reference evidence="1 2" key="1">
    <citation type="submission" date="2020-07" db="EMBL/GenBank/DDBJ databases">
        <title>Streptomyces isolated from Indian soil.</title>
        <authorList>
            <person name="Mandal S."/>
            <person name="Maiti P.K."/>
        </authorList>
    </citation>
    <scope>NUCLEOTIDE SEQUENCE [LARGE SCALE GENOMIC DNA]</scope>
    <source>
        <strain evidence="1 2">PSKA54</strain>
    </source>
</reference>
<name>A0A7W2HGT6_9ACTN</name>
<dbReference type="Proteomes" id="UP000586976">
    <property type="component" value="Unassembled WGS sequence"/>
</dbReference>
<keyword evidence="2" id="KW-1185">Reference proteome</keyword>
<organism evidence="1 2">
    <name type="scientific">Streptomyces himalayensis subsp. aureolus</name>
    <dbReference type="NCBI Taxonomy" id="2758039"/>
    <lineage>
        <taxon>Bacteria</taxon>
        <taxon>Bacillati</taxon>
        <taxon>Actinomycetota</taxon>
        <taxon>Actinomycetes</taxon>
        <taxon>Kitasatosporales</taxon>
        <taxon>Streptomycetaceae</taxon>
        <taxon>Streptomyces</taxon>
        <taxon>Streptomyces himalayensis</taxon>
    </lineage>
</organism>